<dbReference type="EMBL" id="KV005009">
    <property type="protein sequence ID" value="KZV35021.1"/>
    <property type="molecule type" value="Genomic_DNA"/>
</dbReference>
<evidence type="ECO:0000313" key="3">
    <source>
        <dbReference type="Proteomes" id="UP000250235"/>
    </source>
</evidence>
<protein>
    <submittedName>
        <fullName evidence="2">Uncharacterized protein</fullName>
    </submittedName>
</protein>
<feature type="compositionally biased region" description="Polar residues" evidence="1">
    <location>
        <begin position="260"/>
        <end position="270"/>
    </location>
</feature>
<accession>A0A2Z7BKA3</accession>
<keyword evidence="3" id="KW-1185">Reference proteome</keyword>
<name>A0A2Z7BKA3_9LAMI</name>
<proteinExistence type="predicted"/>
<feature type="compositionally biased region" description="Basic and acidic residues" evidence="1">
    <location>
        <begin position="213"/>
        <end position="231"/>
    </location>
</feature>
<evidence type="ECO:0000313" key="2">
    <source>
        <dbReference type="EMBL" id="KZV35021.1"/>
    </source>
</evidence>
<feature type="compositionally biased region" description="Basic residues" evidence="1">
    <location>
        <begin position="309"/>
        <end position="320"/>
    </location>
</feature>
<feature type="compositionally biased region" description="Basic and acidic residues" evidence="1">
    <location>
        <begin position="273"/>
        <end position="290"/>
    </location>
</feature>
<feature type="region of interest" description="Disordered" evidence="1">
    <location>
        <begin position="179"/>
        <end position="363"/>
    </location>
</feature>
<feature type="compositionally biased region" description="Polar residues" evidence="1">
    <location>
        <begin position="190"/>
        <end position="212"/>
    </location>
</feature>
<dbReference type="Proteomes" id="UP000250235">
    <property type="component" value="Unassembled WGS sequence"/>
</dbReference>
<evidence type="ECO:0000256" key="1">
    <source>
        <dbReference type="SAM" id="MobiDB-lite"/>
    </source>
</evidence>
<organism evidence="2 3">
    <name type="scientific">Dorcoceras hygrometricum</name>
    <dbReference type="NCBI Taxonomy" id="472368"/>
    <lineage>
        <taxon>Eukaryota</taxon>
        <taxon>Viridiplantae</taxon>
        <taxon>Streptophyta</taxon>
        <taxon>Embryophyta</taxon>
        <taxon>Tracheophyta</taxon>
        <taxon>Spermatophyta</taxon>
        <taxon>Magnoliopsida</taxon>
        <taxon>eudicotyledons</taxon>
        <taxon>Gunneridae</taxon>
        <taxon>Pentapetalae</taxon>
        <taxon>asterids</taxon>
        <taxon>lamiids</taxon>
        <taxon>Lamiales</taxon>
        <taxon>Gesneriaceae</taxon>
        <taxon>Didymocarpoideae</taxon>
        <taxon>Trichosporeae</taxon>
        <taxon>Loxocarpinae</taxon>
        <taxon>Dorcoceras</taxon>
    </lineage>
</organism>
<feature type="compositionally biased region" description="Low complexity" evidence="1">
    <location>
        <begin position="291"/>
        <end position="306"/>
    </location>
</feature>
<reference evidence="2 3" key="1">
    <citation type="journal article" date="2015" name="Proc. Natl. Acad. Sci. U.S.A.">
        <title>The resurrection genome of Boea hygrometrica: A blueprint for survival of dehydration.</title>
        <authorList>
            <person name="Xiao L."/>
            <person name="Yang G."/>
            <person name="Zhang L."/>
            <person name="Yang X."/>
            <person name="Zhao S."/>
            <person name="Ji Z."/>
            <person name="Zhou Q."/>
            <person name="Hu M."/>
            <person name="Wang Y."/>
            <person name="Chen M."/>
            <person name="Xu Y."/>
            <person name="Jin H."/>
            <person name="Xiao X."/>
            <person name="Hu G."/>
            <person name="Bao F."/>
            <person name="Hu Y."/>
            <person name="Wan P."/>
            <person name="Li L."/>
            <person name="Deng X."/>
            <person name="Kuang T."/>
            <person name="Xiang C."/>
            <person name="Zhu J.K."/>
            <person name="Oliver M.J."/>
            <person name="He Y."/>
        </authorList>
    </citation>
    <scope>NUCLEOTIDE SEQUENCE [LARGE SCALE GENOMIC DNA]</scope>
    <source>
        <strain evidence="3">cv. XS01</strain>
    </source>
</reference>
<gene>
    <name evidence="2" type="ORF">F511_19768</name>
</gene>
<dbReference type="AlphaFoldDB" id="A0A2Z7BKA3"/>
<sequence length="363" mass="39458">MQVDFASVIGMEHTGMMCMFMSLEETGLKGFLEVSNSVFEGSVSEFFANAKVISGKIVSFMENQKMVLTKDVFAETFGLSTDGMVSFLDIPTEIVLEMRRSEKVDLMVVITVCLKVNWAQVLFQVLVAMVNNPNHQSQGFAVQLSVLLERLVKADLGESVKLHPQKVLTNKSVHTYIETNLGVGPDGETSKVSGATASEQQSTSDSLPSLTNRAEKEAGQKKKPEKAAVEKLKKKKEKVVQTVKNQKVVVSKPVEARSQAAPTKSKSGTSSDEDSRRLTKLRRGDTKCKQVVESSDSESIVSIPPVLIMKKRTQNKKPVKKVAGNQADSQPGPTPDIPAEDEAVSNTAGAPEANMETSPAVER</sequence>
<feature type="compositionally biased region" description="Low complexity" evidence="1">
    <location>
        <begin position="240"/>
        <end position="252"/>
    </location>
</feature>